<dbReference type="InterPro" id="IPR007855">
    <property type="entry name" value="RDRP"/>
</dbReference>
<dbReference type="PANTHER" id="PTHR23079">
    <property type="entry name" value="RNA-DEPENDENT RNA POLYMERASE"/>
    <property type="match status" value="1"/>
</dbReference>
<accession>A0A4Y9Z1G4</accession>
<gene>
    <name evidence="3" type="ORF">EVJ58_g1060</name>
</gene>
<dbReference type="EMBL" id="SEKV01000032">
    <property type="protein sequence ID" value="TFY68362.1"/>
    <property type="molecule type" value="Genomic_DNA"/>
</dbReference>
<keyword evidence="1" id="KW-0694">RNA-binding</keyword>
<comment type="caution">
    <text evidence="3">The sequence shown here is derived from an EMBL/GenBank/DDBJ whole genome shotgun (WGS) entry which is preliminary data.</text>
</comment>
<dbReference type="GO" id="GO:0030422">
    <property type="term" value="P:siRNA processing"/>
    <property type="evidence" value="ECO:0007669"/>
    <property type="project" value="TreeGrafter"/>
</dbReference>
<evidence type="ECO:0000313" key="3">
    <source>
        <dbReference type="EMBL" id="TFY68362.1"/>
    </source>
</evidence>
<dbReference type="STRING" id="34475.A0A4Y9Z1G4"/>
<evidence type="ECO:0000256" key="1">
    <source>
        <dbReference type="RuleBase" id="RU363098"/>
    </source>
</evidence>
<protein>
    <recommendedName>
        <fullName evidence="1">RNA-dependent RNA polymerase</fullName>
        <ecNumber evidence="1">2.7.7.48</ecNumber>
    </recommendedName>
</protein>
<dbReference type="GO" id="GO:0003723">
    <property type="term" value="F:RNA binding"/>
    <property type="evidence" value="ECO:0007669"/>
    <property type="project" value="UniProtKB-KW"/>
</dbReference>
<proteinExistence type="inferred from homology"/>
<comment type="catalytic activity">
    <reaction evidence="1">
        <text>RNA(n) + a ribonucleoside 5'-triphosphate = RNA(n+1) + diphosphate</text>
        <dbReference type="Rhea" id="RHEA:21248"/>
        <dbReference type="Rhea" id="RHEA-COMP:14527"/>
        <dbReference type="Rhea" id="RHEA-COMP:17342"/>
        <dbReference type="ChEBI" id="CHEBI:33019"/>
        <dbReference type="ChEBI" id="CHEBI:61557"/>
        <dbReference type="ChEBI" id="CHEBI:140395"/>
        <dbReference type="EC" id="2.7.7.48"/>
    </reaction>
</comment>
<name>A0A4Y9Z1G4_9APHY</name>
<keyword evidence="1" id="KW-0548">Nucleotidyltransferase</keyword>
<dbReference type="InterPro" id="IPR057596">
    <property type="entry name" value="RDRP_core"/>
</dbReference>
<keyword evidence="1" id="KW-0696">RNA-directed RNA polymerase</keyword>
<dbReference type="Pfam" id="PF05183">
    <property type="entry name" value="RdRP"/>
    <property type="match status" value="1"/>
</dbReference>
<evidence type="ECO:0000259" key="2">
    <source>
        <dbReference type="Pfam" id="PF05183"/>
    </source>
</evidence>
<reference evidence="3 4" key="1">
    <citation type="submission" date="2019-01" db="EMBL/GenBank/DDBJ databases">
        <title>Genome sequencing of the rare red list fungi Fomitopsis rosea.</title>
        <authorList>
            <person name="Buettner E."/>
            <person name="Kellner H."/>
        </authorList>
    </citation>
    <scope>NUCLEOTIDE SEQUENCE [LARGE SCALE GENOMIC DNA]</scope>
    <source>
        <strain evidence="3 4">DSM 105464</strain>
    </source>
</reference>
<dbReference type="GO" id="GO:0031380">
    <property type="term" value="C:nuclear RNA-directed RNA polymerase complex"/>
    <property type="evidence" value="ECO:0007669"/>
    <property type="project" value="TreeGrafter"/>
</dbReference>
<organism evidence="3 4">
    <name type="scientific">Rhodofomes roseus</name>
    <dbReference type="NCBI Taxonomy" id="34475"/>
    <lineage>
        <taxon>Eukaryota</taxon>
        <taxon>Fungi</taxon>
        <taxon>Dikarya</taxon>
        <taxon>Basidiomycota</taxon>
        <taxon>Agaricomycotina</taxon>
        <taxon>Agaricomycetes</taxon>
        <taxon>Polyporales</taxon>
        <taxon>Rhodofomes</taxon>
    </lineage>
</organism>
<keyword evidence="1" id="KW-0808">Transferase</keyword>
<comment type="similarity">
    <text evidence="1">Belongs to the RdRP family.</text>
</comment>
<dbReference type="GO" id="GO:0003968">
    <property type="term" value="F:RNA-directed RNA polymerase activity"/>
    <property type="evidence" value="ECO:0007669"/>
    <property type="project" value="UniProtKB-KW"/>
</dbReference>
<feature type="domain" description="RDRP core" evidence="2">
    <location>
        <begin position="520"/>
        <end position="1094"/>
    </location>
</feature>
<dbReference type="PANTHER" id="PTHR23079:SF55">
    <property type="entry name" value="RNA-DIRECTED RNA POLYMERASE"/>
    <property type="match status" value="1"/>
</dbReference>
<dbReference type="Proteomes" id="UP000298390">
    <property type="component" value="Unassembled WGS sequence"/>
</dbReference>
<evidence type="ECO:0000313" key="4">
    <source>
        <dbReference type="Proteomes" id="UP000298390"/>
    </source>
</evidence>
<sequence length="1298" mass="144987">MKATSSLVFLPRSHWNSATTEYDLNMPSQGASSEGSKELHALLSGQFSCSSVLLLDAGQDAMGGSAAGLIYICRYLHLARQDPQILLDRCPREPVLTPSAMEICMYNIAHEVDETFLKTHLEAIFRGPRYRRHPSDPTNFAVRIFRQNAGGRKSGTITVPTTAIGEQFLREHGGKPAQYRLVLGNALILFKQSSRLPRGHQARASQRGASVQRRVVQHRRARNSTTPSVGVAALQFGHFCRDDVFSVEWEKNVDSVAELVYEEQKRQFVITWYEARDTRYVVCDAASIYWIGAGDDAADGPVILLGLNHAPSYEFSNAEAQLASLMSAFTLGGRDVGDKLPKRSRMSAFDPTHMAVASFTSLAIRILCKSAQDLDFFRVLGRRAQAQVDEILYPAVARGLFAPRMRRAYDEWVLSKPWPVAFQMEALVRASLVELQEVLDELRHRVDSMLLRHGAALTGAFLHDFRTRVKAITSTANAEDNPLQNMWAAALSEFLQRPSALRLPTLIDNEDLFPCFHVISNRVIRQHKASQDSFIRVSFLDETRLAYRFDRDVDSRDLIDRRVRHVLKNGLPVAGRTFQFLAYSQSGLKEHAVWFVKPFRTAGRLVNADSIIRGLGSFHKLPYDKKLMYCPARYAARISQAFTATDSALTVQTEDMIAIPDVVTPDRKYCFTDGVGTLSPELAQAIWGQLRAKGRRAGRASTHPRLYQIRLGGSKGMLSVDHNLTGLTVGLRPSMNKFYAPHSLSIEIARAFDRPSKYYLNRPLIMLLEGLGVPYEVFQALQDDAVRNVERAVESFDTAAHLLEAHGLGTSYRLSSTMRSLHRLGVEPSTEDTFWQRMMDFAVNHVLRELKHHARIPVPDGWTLVGVADSHGYLEEGEIFACVDAPSGHGVKYLEGPILITRSPAIHPGDVQIVQAIGAPPEGSPFDREPLTNGVVFSTKGHRPISTYLGGGDLDGDVYNLTPMAALHPPVTEEPAAYEPAVRRTIKRKSTMEDVADFVADYISSDTLGIIAMNWLMTADRSSEGIFDEICLELAGLHRIAVDYPKTGNPVLPAAIPPLGMKKKPDWHAPETHTNNRSRYYESQRAIGKLFRAIKLPALRAVKSPRPRHMEDVRGHDPESIVIDFRRTNMGIRHGLFAEQVIERRVNDFITASRTSVQDDTIIYMGHLLASYASHLRSICALTTISVYSGSAILTEEEALIGTIAEKTSQPRRRTDAMARLRDLTERLVKVLRADISGDDGTAPRQSLEHAWVAYRVGLMRADYFGARSFAWVALGEIFDAVRDVEEEDNSLLRRNRS</sequence>
<dbReference type="EC" id="2.7.7.48" evidence="1"/>